<dbReference type="GO" id="GO:0016020">
    <property type="term" value="C:membrane"/>
    <property type="evidence" value="ECO:0007669"/>
    <property type="project" value="InterPro"/>
</dbReference>
<evidence type="ECO:0000313" key="3">
    <source>
        <dbReference type="EMBL" id="KAF2772628.1"/>
    </source>
</evidence>
<dbReference type="InterPro" id="IPR001382">
    <property type="entry name" value="Glyco_hydro_47"/>
</dbReference>
<dbReference type="GO" id="GO:0004571">
    <property type="term" value="F:mannosyl-oligosaccharide 1,2-alpha-mannosidase activity"/>
    <property type="evidence" value="ECO:0007669"/>
    <property type="project" value="InterPro"/>
</dbReference>
<proteinExistence type="inferred from homology"/>
<dbReference type="GO" id="GO:0036503">
    <property type="term" value="P:ERAD pathway"/>
    <property type="evidence" value="ECO:0007669"/>
    <property type="project" value="UniProtKB-ARBA"/>
</dbReference>
<dbReference type="GO" id="GO:0005509">
    <property type="term" value="F:calcium ion binding"/>
    <property type="evidence" value="ECO:0007669"/>
    <property type="project" value="InterPro"/>
</dbReference>
<dbReference type="GO" id="GO:0005975">
    <property type="term" value="P:carbohydrate metabolic process"/>
    <property type="evidence" value="ECO:0007669"/>
    <property type="project" value="InterPro"/>
</dbReference>
<dbReference type="SUPFAM" id="SSF48225">
    <property type="entry name" value="Seven-hairpin glycosidases"/>
    <property type="match status" value="1"/>
</dbReference>
<accession>A0A6G1LJM7</accession>
<dbReference type="Proteomes" id="UP000799436">
    <property type="component" value="Unassembled WGS sequence"/>
</dbReference>
<name>A0A6G1LJM7_9PEZI</name>
<dbReference type="InterPro" id="IPR012341">
    <property type="entry name" value="6hp_glycosidase-like_sf"/>
</dbReference>
<dbReference type="PRINTS" id="PR00747">
    <property type="entry name" value="GLYHDRLASE47"/>
</dbReference>
<keyword evidence="4" id="KW-1185">Reference proteome</keyword>
<evidence type="ECO:0000256" key="1">
    <source>
        <dbReference type="ARBA" id="ARBA00007658"/>
    </source>
</evidence>
<comment type="similarity">
    <text evidence="1 2">Belongs to the glycosyl hydrolase 47 family.</text>
</comment>
<keyword evidence="2" id="KW-0326">Glycosidase</keyword>
<dbReference type="AlphaFoldDB" id="A0A6G1LJM7"/>
<dbReference type="UniPathway" id="UPA00378"/>
<dbReference type="Pfam" id="PF01532">
    <property type="entry name" value="Glyco_hydro_47"/>
    <property type="match status" value="1"/>
</dbReference>
<keyword evidence="2" id="KW-0378">Hydrolase</keyword>
<protein>
    <recommendedName>
        <fullName evidence="2">alpha-1,2-Mannosidase</fullName>
        <ecNumber evidence="2">3.2.1.-</ecNumber>
    </recommendedName>
</protein>
<dbReference type="EC" id="3.2.1.-" evidence="2"/>
<dbReference type="EMBL" id="ML995814">
    <property type="protein sequence ID" value="KAF2772628.1"/>
    <property type="molecule type" value="Genomic_DNA"/>
</dbReference>
<sequence length="130" mass="14879">MHPVSNCKDDFGSYGETAIDALPTAIMFGQENATVQILESIVDLDFVKVKGDTRIQVFEVPIRHLAAMISAWDLLNGPFNTMAVNHRIDLRQALYRRMVRLGMRWPVHSTRRVAYHMIGWAQLRFLPAIQ</sequence>
<organism evidence="3 4">
    <name type="scientific">Teratosphaeria nubilosa</name>
    <dbReference type="NCBI Taxonomy" id="161662"/>
    <lineage>
        <taxon>Eukaryota</taxon>
        <taxon>Fungi</taxon>
        <taxon>Dikarya</taxon>
        <taxon>Ascomycota</taxon>
        <taxon>Pezizomycotina</taxon>
        <taxon>Dothideomycetes</taxon>
        <taxon>Dothideomycetidae</taxon>
        <taxon>Mycosphaerellales</taxon>
        <taxon>Teratosphaeriaceae</taxon>
        <taxon>Teratosphaeria</taxon>
    </lineage>
</organism>
<evidence type="ECO:0000313" key="4">
    <source>
        <dbReference type="Proteomes" id="UP000799436"/>
    </source>
</evidence>
<gene>
    <name evidence="3" type="ORF">EJ03DRAFT_368038</name>
</gene>
<evidence type="ECO:0000256" key="2">
    <source>
        <dbReference type="RuleBase" id="RU361193"/>
    </source>
</evidence>
<dbReference type="InterPro" id="IPR036026">
    <property type="entry name" value="Seven-hairpin_glycosidases"/>
</dbReference>
<dbReference type="Gene3D" id="1.50.10.10">
    <property type="match status" value="1"/>
</dbReference>
<reference evidence="3" key="1">
    <citation type="journal article" date="2020" name="Stud. Mycol.">
        <title>101 Dothideomycetes genomes: a test case for predicting lifestyles and emergence of pathogens.</title>
        <authorList>
            <person name="Haridas S."/>
            <person name="Albert R."/>
            <person name="Binder M."/>
            <person name="Bloem J."/>
            <person name="Labutti K."/>
            <person name="Salamov A."/>
            <person name="Andreopoulos B."/>
            <person name="Baker S."/>
            <person name="Barry K."/>
            <person name="Bills G."/>
            <person name="Bluhm B."/>
            <person name="Cannon C."/>
            <person name="Castanera R."/>
            <person name="Culley D."/>
            <person name="Daum C."/>
            <person name="Ezra D."/>
            <person name="Gonzalez J."/>
            <person name="Henrissat B."/>
            <person name="Kuo A."/>
            <person name="Liang C."/>
            <person name="Lipzen A."/>
            <person name="Lutzoni F."/>
            <person name="Magnuson J."/>
            <person name="Mondo S."/>
            <person name="Nolan M."/>
            <person name="Ohm R."/>
            <person name="Pangilinan J."/>
            <person name="Park H.-J."/>
            <person name="Ramirez L."/>
            <person name="Alfaro M."/>
            <person name="Sun H."/>
            <person name="Tritt A."/>
            <person name="Yoshinaga Y."/>
            <person name="Zwiers L.-H."/>
            <person name="Turgeon B."/>
            <person name="Goodwin S."/>
            <person name="Spatafora J."/>
            <person name="Crous P."/>
            <person name="Grigoriev I."/>
        </authorList>
    </citation>
    <scope>NUCLEOTIDE SEQUENCE</scope>
    <source>
        <strain evidence="3">CBS 116005</strain>
    </source>
</reference>
<dbReference type="OrthoDB" id="8118055at2759"/>